<gene>
    <name evidence="1" type="ordered locus">Npun_F4894</name>
</gene>
<dbReference type="OrthoDB" id="516702at2"/>
<evidence type="ECO:0000313" key="2">
    <source>
        <dbReference type="Proteomes" id="UP000001191"/>
    </source>
</evidence>
<dbReference type="STRING" id="63737.Npun_F4894"/>
<dbReference type="HOGENOM" id="CLU_183721_1_0_3"/>
<accession>B2J088</accession>
<dbReference type="AlphaFoldDB" id="B2J088"/>
<organism evidence="1 2">
    <name type="scientific">Nostoc punctiforme (strain ATCC 29133 / PCC 73102)</name>
    <dbReference type="NCBI Taxonomy" id="63737"/>
    <lineage>
        <taxon>Bacteria</taxon>
        <taxon>Bacillati</taxon>
        <taxon>Cyanobacteriota</taxon>
        <taxon>Cyanophyceae</taxon>
        <taxon>Nostocales</taxon>
        <taxon>Nostocaceae</taxon>
        <taxon>Nostoc</taxon>
    </lineage>
</organism>
<dbReference type="EnsemblBacteria" id="ACC83240">
    <property type="protein sequence ID" value="ACC83240"/>
    <property type="gene ID" value="Npun_F4894"/>
</dbReference>
<sequence length="84" mass="9173">MMSTSFLPNAEDLNVVIPSQANSQTVPLREPLKHLLIGSSKAVISTIRYLQVIGYADVGDWSQLLPTGNTGEFMSILSRNIVVQ</sequence>
<dbReference type="eggNOG" id="ENOG50343HX">
    <property type="taxonomic scope" value="Bacteria"/>
</dbReference>
<reference evidence="1 2" key="2">
    <citation type="journal article" date="2013" name="Plant Physiol.">
        <title>A Nostoc punctiforme Sugar Transporter Necessary to Establish a Cyanobacterium-Plant Symbiosis.</title>
        <authorList>
            <person name="Ekman M."/>
            <person name="Picossi S."/>
            <person name="Campbell E.L."/>
            <person name="Meeks J.C."/>
            <person name="Flores E."/>
        </authorList>
    </citation>
    <scope>NUCLEOTIDE SEQUENCE [LARGE SCALE GENOMIC DNA]</scope>
    <source>
        <strain evidence="2">ATCC 29133 / PCC 73102</strain>
    </source>
</reference>
<dbReference type="Proteomes" id="UP000001191">
    <property type="component" value="Chromosome"/>
</dbReference>
<evidence type="ECO:0000313" key="1">
    <source>
        <dbReference type="EMBL" id="ACC83240.1"/>
    </source>
</evidence>
<dbReference type="RefSeq" id="WP_012411196.1">
    <property type="nucleotide sequence ID" value="NC_010628.1"/>
</dbReference>
<dbReference type="EMBL" id="CP001037">
    <property type="protein sequence ID" value="ACC83240.1"/>
    <property type="molecule type" value="Genomic_DNA"/>
</dbReference>
<protein>
    <submittedName>
        <fullName evidence="1">Uncharacterized protein</fullName>
    </submittedName>
</protein>
<reference evidence="2" key="1">
    <citation type="submission" date="2008-04" db="EMBL/GenBank/DDBJ databases">
        <title>Complete sequence of chromosome of Nostoc punctiforme ATCC 29133.</title>
        <authorList>
            <consortium name="US DOE Joint Genome Institute"/>
            <person name="Copeland A."/>
            <person name="Lucas S."/>
            <person name="Lapidus A."/>
            <person name="Glavina del Rio T."/>
            <person name="Dalin E."/>
            <person name="Tice H."/>
            <person name="Pitluck S."/>
            <person name="Chain P."/>
            <person name="Malfatti S."/>
            <person name="Shin M."/>
            <person name="Vergez L."/>
            <person name="Schmutz J."/>
            <person name="Larimer F."/>
            <person name="Land M."/>
            <person name="Hauser L."/>
            <person name="Kyrpides N."/>
            <person name="Kim E."/>
            <person name="Meeks J.C."/>
            <person name="Elhai J."/>
            <person name="Campbell E.L."/>
            <person name="Thiel T."/>
            <person name="Longmire J."/>
            <person name="Potts M."/>
            <person name="Atlas R."/>
        </authorList>
    </citation>
    <scope>NUCLEOTIDE SEQUENCE [LARGE SCALE GENOMIC DNA]</scope>
    <source>
        <strain evidence="2">ATCC 29133 / PCC 73102</strain>
    </source>
</reference>
<name>B2J088_NOSP7</name>
<keyword evidence="2" id="KW-1185">Reference proteome</keyword>
<dbReference type="KEGG" id="npu:Npun_F4894"/>
<proteinExistence type="predicted"/>